<protein>
    <submittedName>
        <fullName evidence="6">TetR/AcrR family transcriptional regulator</fullName>
    </submittedName>
</protein>
<sequence length="201" mass="22535">MSRGKPREIAILNATIELLQMHGYQALTIDSVAAHAHASKATIYRRWRNRVELVKAAIDAFDQQRNESIPDTGKLRSDLIAVLETLRDTSTAPYLAMINDLIAASKHDRELAAALQVHVSDEALSPFRRVLARAMARDGLEAAGCEDLIHDVAEAMIIRQVQLERPFDDAFIFRVVDDILLPLLEIYLRPGNSLYKKDPPL</sequence>
<dbReference type="Gene3D" id="1.10.10.60">
    <property type="entry name" value="Homeodomain-like"/>
    <property type="match status" value="1"/>
</dbReference>
<dbReference type="KEGG" id="mbah:HYN46_15555"/>
<gene>
    <name evidence="6" type="ORF">HYN46_15555</name>
</gene>
<accession>A0A345PA21</accession>
<dbReference type="InterPro" id="IPR001647">
    <property type="entry name" value="HTH_TetR"/>
</dbReference>
<feature type="domain" description="HTH tetR-type" evidence="5">
    <location>
        <begin position="5"/>
        <end position="65"/>
    </location>
</feature>
<dbReference type="PROSITE" id="PS50977">
    <property type="entry name" value="HTH_TETR_2"/>
    <property type="match status" value="1"/>
</dbReference>
<dbReference type="SUPFAM" id="SSF46689">
    <property type="entry name" value="Homeodomain-like"/>
    <property type="match status" value="1"/>
</dbReference>
<dbReference type="EMBL" id="CP031222">
    <property type="protein sequence ID" value="AXI04130.1"/>
    <property type="molecule type" value="Genomic_DNA"/>
</dbReference>
<dbReference type="SUPFAM" id="SSF48498">
    <property type="entry name" value="Tetracyclin repressor-like, C-terminal domain"/>
    <property type="match status" value="1"/>
</dbReference>
<dbReference type="Proteomes" id="UP000253940">
    <property type="component" value="Chromosome"/>
</dbReference>
<evidence type="ECO:0000313" key="7">
    <source>
        <dbReference type="Proteomes" id="UP000253940"/>
    </source>
</evidence>
<evidence type="ECO:0000256" key="4">
    <source>
        <dbReference type="PROSITE-ProRule" id="PRU00335"/>
    </source>
</evidence>
<dbReference type="InterPro" id="IPR009057">
    <property type="entry name" value="Homeodomain-like_sf"/>
</dbReference>
<organism evidence="6 7">
    <name type="scientific">Aquirhabdus parva</name>
    <dbReference type="NCBI Taxonomy" id="2283318"/>
    <lineage>
        <taxon>Bacteria</taxon>
        <taxon>Pseudomonadati</taxon>
        <taxon>Pseudomonadota</taxon>
        <taxon>Gammaproteobacteria</taxon>
        <taxon>Moraxellales</taxon>
        <taxon>Moraxellaceae</taxon>
        <taxon>Aquirhabdus</taxon>
    </lineage>
</organism>
<keyword evidence="3" id="KW-0804">Transcription</keyword>
<dbReference type="GO" id="GO:0003700">
    <property type="term" value="F:DNA-binding transcription factor activity"/>
    <property type="evidence" value="ECO:0007669"/>
    <property type="project" value="TreeGrafter"/>
</dbReference>
<dbReference type="PANTHER" id="PTHR30055">
    <property type="entry name" value="HTH-TYPE TRANSCRIPTIONAL REGULATOR RUTR"/>
    <property type="match status" value="1"/>
</dbReference>
<evidence type="ECO:0000256" key="3">
    <source>
        <dbReference type="ARBA" id="ARBA00023163"/>
    </source>
</evidence>
<dbReference type="Pfam" id="PF16859">
    <property type="entry name" value="TetR_C_11"/>
    <property type="match status" value="1"/>
</dbReference>
<dbReference type="PANTHER" id="PTHR30055:SF149">
    <property type="entry name" value="TETR-FAMILY TRANSCRIPTIONAL REGULATOR"/>
    <property type="match status" value="1"/>
</dbReference>
<dbReference type="PRINTS" id="PR00455">
    <property type="entry name" value="HTHTETR"/>
</dbReference>
<feature type="DNA-binding region" description="H-T-H motif" evidence="4">
    <location>
        <begin position="28"/>
        <end position="47"/>
    </location>
</feature>
<evidence type="ECO:0000259" key="5">
    <source>
        <dbReference type="PROSITE" id="PS50977"/>
    </source>
</evidence>
<dbReference type="InterPro" id="IPR011075">
    <property type="entry name" value="TetR_C"/>
</dbReference>
<dbReference type="InterPro" id="IPR050109">
    <property type="entry name" value="HTH-type_TetR-like_transc_reg"/>
</dbReference>
<dbReference type="Pfam" id="PF00440">
    <property type="entry name" value="TetR_N"/>
    <property type="match status" value="1"/>
</dbReference>
<reference evidence="6 7" key="1">
    <citation type="submission" date="2018-07" db="EMBL/GenBank/DDBJ databases">
        <title>Genome sequencing of Moraxellaceae gen. HYN0046.</title>
        <authorList>
            <person name="Kim M."/>
            <person name="Yi H."/>
        </authorList>
    </citation>
    <scope>NUCLEOTIDE SEQUENCE [LARGE SCALE GENOMIC DNA]</scope>
    <source>
        <strain evidence="6 7">HYN0046</strain>
    </source>
</reference>
<proteinExistence type="predicted"/>
<dbReference type="RefSeq" id="WP_114900238.1">
    <property type="nucleotide sequence ID" value="NZ_CP031222.1"/>
</dbReference>
<evidence type="ECO:0000313" key="6">
    <source>
        <dbReference type="EMBL" id="AXI04130.1"/>
    </source>
</evidence>
<name>A0A345PA21_9GAMM</name>
<keyword evidence="7" id="KW-1185">Reference proteome</keyword>
<evidence type="ECO:0000256" key="1">
    <source>
        <dbReference type="ARBA" id="ARBA00023015"/>
    </source>
</evidence>
<dbReference type="Gene3D" id="1.10.357.10">
    <property type="entry name" value="Tetracycline Repressor, domain 2"/>
    <property type="match status" value="1"/>
</dbReference>
<dbReference type="InterPro" id="IPR036271">
    <property type="entry name" value="Tet_transcr_reg_TetR-rel_C_sf"/>
</dbReference>
<dbReference type="AlphaFoldDB" id="A0A345PA21"/>
<evidence type="ECO:0000256" key="2">
    <source>
        <dbReference type="ARBA" id="ARBA00023125"/>
    </source>
</evidence>
<dbReference type="GO" id="GO:0000976">
    <property type="term" value="F:transcription cis-regulatory region binding"/>
    <property type="evidence" value="ECO:0007669"/>
    <property type="project" value="TreeGrafter"/>
</dbReference>
<keyword evidence="2 4" id="KW-0238">DNA-binding</keyword>
<dbReference type="OrthoDB" id="9796019at2"/>
<keyword evidence="1" id="KW-0805">Transcription regulation</keyword>